<reference evidence="1" key="1">
    <citation type="submission" date="2018-05" db="EMBL/GenBank/DDBJ databases">
        <authorList>
            <person name="Lanie J.A."/>
            <person name="Ng W.-L."/>
            <person name="Kazmierczak K.M."/>
            <person name="Andrzejewski T.M."/>
            <person name="Davidsen T.M."/>
            <person name="Wayne K.J."/>
            <person name="Tettelin H."/>
            <person name="Glass J.I."/>
            <person name="Rusch D."/>
            <person name="Podicherti R."/>
            <person name="Tsui H.-C.T."/>
            <person name="Winkler M.E."/>
        </authorList>
    </citation>
    <scope>NUCLEOTIDE SEQUENCE</scope>
</reference>
<dbReference type="EMBL" id="UINC01085038">
    <property type="protein sequence ID" value="SVC32204.1"/>
    <property type="molecule type" value="Genomic_DNA"/>
</dbReference>
<sequence length="64" mass="7212">MKTKGSSTTVIEQIQGVLNVTIQGTGQSSILKQHGFGSPAMDFFRSKYKTPNFFQFRKFDPKQP</sequence>
<evidence type="ECO:0000313" key="1">
    <source>
        <dbReference type="EMBL" id="SVC32204.1"/>
    </source>
</evidence>
<name>A0A382L5J1_9ZZZZ</name>
<accession>A0A382L5J1</accession>
<organism evidence="1">
    <name type="scientific">marine metagenome</name>
    <dbReference type="NCBI Taxonomy" id="408172"/>
    <lineage>
        <taxon>unclassified sequences</taxon>
        <taxon>metagenomes</taxon>
        <taxon>ecological metagenomes</taxon>
    </lineage>
</organism>
<protein>
    <submittedName>
        <fullName evidence="1">Uncharacterized protein</fullName>
    </submittedName>
</protein>
<dbReference type="AlphaFoldDB" id="A0A382L5J1"/>
<gene>
    <name evidence="1" type="ORF">METZ01_LOCUS285058</name>
</gene>
<proteinExistence type="predicted"/>